<reference evidence="5 6" key="1">
    <citation type="journal article" name="Sci. Rep.">
        <title>Genome-scale phylogenetic analyses confirm Olpidium as the closest living zoosporic fungus to the non-flagellated, terrestrial fungi.</title>
        <authorList>
            <person name="Chang Y."/>
            <person name="Rochon D."/>
            <person name="Sekimoto S."/>
            <person name="Wang Y."/>
            <person name="Chovatia M."/>
            <person name="Sandor L."/>
            <person name="Salamov A."/>
            <person name="Grigoriev I.V."/>
            <person name="Stajich J.E."/>
            <person name="Spatafora J.W."/>
        </authorList>
    </citation>
    <scope>NUCLEOTIDE SEQUENCE [LARGE SCALE GENOMIC DNA]</scope>
    <source>
        <strain evidence="5">S191</strain>
    </source>
</reference>
<evidence type="ECO:0008006" key="7">
    <source>
        <dbReference type="Google" id="ProtNLM"/>
    </source>
</evidence>
<keyword evidence="2" id="KW-0689">Ribosomal protein</keyword>
<evidence type="ECO:0000256" key="2">
    <source>
        <dbReference type="ARBA" id="ARBA00022980"/>
    </source>
</evidence>
<dbReference type="AlphaFoldDB" id="A0A8H8DEY8"/>
<dbReference type="InterPro" id="IPR038562">
    <property type="entry name" value="Ribosomal_eL34_C_sf"/>
</dbReference>
<dbReference type="OrthoDB" id="277449at2759"/>
<dbReference type="Gene3D" id="6.20.340.10">
    <property type="match status" value="1"/>
</dbReference>
<dbReference type="Proteomes" id="UP000673691">
    <property type="component" value="Unassembled WGS sequence"/>
</dbReference>
<evidence type="ECO:0000256" key="3">
    <source>
        <dbReference type="ARBA" id="ARBA00023274"/>
    </source>
</evidence>
<dbReference type="GO" id="GO:1990904">
    <property type="term" value="C:ribonucleoprotein complex"/>
    <property type="evidence" value="ECO:0007669"/>
    <property type="project" value="UniProtKB-KW"/>
</dbReference>
<dbReference type="GO" id="GO:0005840">
    <property type="term" value="C:ribosome"/>
    <property type="evidence" value="ECO:0007669"/>
    <property type="project" value="UniProtKB-KW"/>
</dbReference>
<organism evidence="5 6">
    <name type="scientific">Olpidium bornovanus</name>
    <dbReference type="NCBI Taxonomy" id="278681"/>
    <lineage>
        <taxon>Eukaryota</taxon>
        <taxon>Fungi</taxon>
        <taxon>Fungi incertae sedis</taxon>
        <taxon>Olpidiomycota</taxon>
        <taxon>Olpidiomycotina</taxon>
        <taxon>Olpidiomycetes</taxon>
        <taxon>Olpidiales</taxon>
        <taxon>Olpidiaceae</taxon>
        <taxon>Olpidium</taxon>
    </lineage>
</organism>
<evidence type="ECO:0000256" key="4">
    <source>
        <dbReference type="SAM" id="MobiDB-lite"/>
    </source>
</evidence>
<name>A0A8H8DEY8_9FUNG</name>
<protein>
    <recommendedName>
        <fullName evidence="7">60S ribosomal protein L34</fullName>
    </recommendedName>
</protein>
<dbReference type="Pfam" id="PF01199">
    <property type="entry name" value="Ribosomal_L34e"/>
    <property type="match status" value="2"/>
</dbReference>
<dbReference type="EMBL" id="JAEFCI010012202">
    <property type="protein sequence ID" value="KAG5456144.1"/>
    <property type="molecule type" value="Genomic_DNA"/>
</dbReference>
<keyword evidence="3" id="KW-0687">Ribonucleoprotein</keyword>
<evidence type="ECO:0000256" key="1">
    <source>
        <dbReference type="ARBA" id="ARBA00009875"/>
    </source>
</evidence>
<gene>
    <name evidence="5" type="ORF">BJ554DRAFT_4196</name>
</gene>
<feature type="compositionally biased region" description="Basic and acidic residues" evidence="4">
    <location>
        <begin position="35"/>
        <end position="47"/>
    </location>
</feature>
<proteinExistence type="inferred from homology"/>
<comment type="caution">
    <text evidence="5">The sequence shown here is derived from an EMBL/GenBank/DDBJ whole genome shotgun (WGS) entry which is preliminary data.</text>
</comment>
<accession>A0A8H8DEY8</accession>
<evidence type="ECO:0000313" key="5">
    <source>
        <dbReference type="EMBL" id="KAG5456144.1"/>
    </source>
</evidence>
<dbReference type="PANTHER" id="PTHR10759">
    <property type="entry name" value="60S RIBOSOMAL PROTEIN L34"/>
    <property type="match status" value="1"/>
</dbReference>
<dbReference type="GO" id="GO:0003735">
    <property type="term" value="F:structural constituent of ribosome"/>
    <property type="evidence" value="ECO:0007669"/>
    <property type="project" value="InterPro"/>
</dbReference>
<dbReference type="Gene3D" id="6.20.370.70">
    <property type="match status" value="1"/>
</dbReference>
<comment type="similarity">
    <text evidence="1">Belongs to the eukaryotic ribosomal protein eL34 family.</text>
</comment>
<dbReference type="GO" id="GO:0006412">
    <property type="term" value="P:translation"/>
    <property type="evidence" value="ECO:0007669"/>
    <property type="project" value="InterPro"/>
</dbReference>
<keyword evidence="6" id="KW-1185">Reference proteome</keyword>
<sequence>MAQRLTYRRRLSYNTKSNRVRVVKTPGRRPGLSRRTPEAWDSGEKPPSESGGALWNLKRRLPAVGVVALAWRGRGRGMASAPADRQLAPRGFSFDPADHGRATLFLAPNTGGRLVYHHIKKPGTAPKCGDCGIKLPGQKDLTPPAVHALFCAVRSLPSGRTSTPRSLNARRLSSGLTAGPVAASASATGTFLICAAARRIVRAFLIEEQKIVKKVLKSQVMKSQKAGGKK</sequence>
<dbReference type="InterPro" id="IPR008195">
    <property type="entry name" value="Ribosomal_eL34"/>
</dbReference>
<evidence type="ECO:0000313" key="6">
    <source>
        <dbReference type="Proteomes" id="UP000673691"/>
    </source>
</evidence>
<feature type="region of interest" description="Disordered" evidence="4">
    <location>
        <begin position="24"/>
        <end position="53"/>
    </location>
</feature>